<accession>A0A8R1UP60</accession>
<protein>
    <submittedName>
        <fullName evidence="1">Uncharacterized protein</fullName>
    </submittedName>
</protein>
<organism evidence="1 2">
    <name type="scientific">Pristionchus pacificus</name>
    <name type="common">Parasitic nematode worm</name>
    <dbReference type="NCBI Taxonomy" id="54126"/>
    <lineage>
        <taxon>Eukaryota</taxon>
        <taxon>Metazoa</taxon>
        <taxon>Ecdysozoa</taxon>
        <taxon>Nematoda</taxon>
        <taxon>Chromadorea</taxon>
        <taxon>Rhabditida</taxon>
        <taxon>Rhabditina</taxon>
        <taxon>Diplogasteromorpha</taxon>
        <taxon>Diplogasteroidea</taxon>
        <taxon>Neodiplogasteridae</taxon>
        <taxon>Pristionchus</taxon>
    </lineage>
</organism>
<proteinExistence type="predicted"/>
<dbReference type="AlphaFoldDB" id="A0A2A6BGI6"/>
<evidence type="ECO:0000313" key="2">
    <source>
        <dbReference type="Proteomes" id="UP000005239"/>
    </source>
</evidence>
<dbReference type="Proteomes" id="UP000005239">
    <property type="component" value="Unassembled WGS sequence"/>
</dbReference>
<sequence length="102" mass="11469">TRPDPTDRSGLAGPSPTRPFTLKIEYPSRILGDRWVSVTHNRITASVADDNYTAGHVRWSRPVRRAVHYGRVDLERATGQNNDSLHFPCSLALSDRGKTDRK</sequence>
<reference evidence="1" key="2">
    <citation type="submission" date="2022-06" db="UniProtKB">
        <authorList>
            <consortium name="EnsemblMetazoa"/>
        </authorList>
    </citation>
    <scope>IDENTIFICATION</scope>
    <source>
        <strain evidence="1">PS312</strain>
    </source>
</reference>
<evidence type="ECO:0000313" key="1">
    <source>
        <dbReference type="EnsemblMetazoa" id="PPA37036.1"/>
    </source>
</evidence>
<keyword evidence="2" id="KW-1185">Reference proteome</keyword>
<accession>A0A2A6BGI6</accession>
<dbReference type="EnsemblMetazoa" id="PPA37036.1">
    <property type="protein sequence ID" value="PPA37036.1"/>
    <property type="gene ID" value="WBGene00275405"/>
</dbReference>
<gene>
    <name evidence="1" type="primary">WBGene00275405</name>
</gene>
<name>A0A2A6BGI6_PRIPA</name>
<reference evidence="2" key="1">
    <citation type="journal article" date="2008" name="Nat. Genet.">
        <title>The Pristionchus pacificus genome provides a unique perspective on nematode lifestyle and parasitism.</title>
        <authorList>
            <person name="Dieterich C."/>
            <person name="Clifton S.W."/>
            <person name="Schuster L.N."/>
            <person name="Chinwalla A."/>
            <person name="Delehaunty K."/>
            <person name="Dinkelacker I."/>
            <person name="Fulton L."/>
            <person name="Fulton R."/>
            <person name="Godfrey J."/>
            <person name="Minx P."/>
            <person name="Mitreva M."/>
            <person name="Roeseler W."/>
            <person name="Tian H."/>
            <person name="Witte H."/>
            <person name="Yang S.P."/>
            <person name="Wilson R.K."/>
            <person name="Sommer R.J."/>
        </authorList>
    </citation>
    <scope>NUCLEOTIDE SEQUENCE [LARGE SCALE GENOMIC DNA]</scope>
    <source>
        <strain evidence="2">PS312</strain>
    </source>
</reference>